<dbReference type="Gene3D" id="3.40.50.1820">
    <property type="entry name" value="alpha/beta hydrolase"/>
    <property type="match status" value="1"/>
</dbReference>
<reference evidence="5 6" key="1">
    <citation type="submission" date="2019-12" db="EMBL/GenBank/DDBJ databases">
        <title>Novel species isolated from a subtropical stream in China.</title>
        <authorList>
            <person name="Lu H."/>
        </authorList>
    </citation>
    <scope>NUCLEOTIDE SEQUENCE [LARGE SCALE GENOMIC DNA]</scope>
    <source>
        <strain evidence="5 6">FT134W</strain>
    </source>
</reference>
<dbReference type="AlphaFoldDB" id="A0A7X4KG79"/>
<name>A0A7X4KG79_9BURK</name>
<feature type="domain" description="Peptidase S9 prolyl oligopeptidase catalytic" evidence="4">
    <location>
        <begin position="458"/>
        <end position="670"/>
    </location>
</feature>
<keyword evidence="1" id="KW-0378">Hydrolase</keyword>
<dbReference type="SUPFAM" id="SSF53474">
    <property type="entry name" value="alpha/beta-Hydrolases"/>
    <property type="match status" value="1"/>
</dbReference>
<dbReference type="PANTHER" id="PTHR42776">
    <property type="entry name" value="SERINE PEPTIDASE S9 FAMILY MEMBER"/>
    <property type="match status" value="1"/>
</dbReference>
<accession>A0A7X4KG79</accession>
<dbReference type="Proteomes" id="UP000469734">
    <property type="component" value="Unassembled WGS sequence"/>
</dbReference>
<evidence type="ECO:0000259" key="4">
    <source>
        <dbReference type="Pfam" id="PF00326"/>
    </source>
</evidence>
<gene>
    <name evidence="5" type="ORF">GTP56_03495</name>
</gene>
<evidence type="ECO:0000256" key="1">
    <source>
        <dbReference type="ARBA" id="ARBA00022801"/>
    </source>
</evidence>
<feature type="chain" id="PRO_5031161639" evidence="3">
    <location>
        <begin position="24"/>
        <end position="671"/>
    </location>
</feature>
<evidence type="ECO:0000256" key="3">
    <source>
        <dbReference type="SAM" id="SignalP"/>
    </source>
</evidence>
<keyword evidence="3" id="KW-0732">Signal</keyword>
<feature type="compositionally biased region" description="Basic and acidic residues" evidence="2">
    <location>
        <begin position="218"/>
        <end position="229"/>
    </location>
</feature>
<feature type="signal peptide" evidence="3">
    <location>
        <begin position="1"/>
        <end position="23"/>
    </location>
</feature>
<evidence type="ECO:0000313" key="6">
    <source>
        <dbReference type="Proteomes" id="UP000469734"/>
    </source>
</evidence>
<dbReference type="Pfam" id="PF00326">
    <property type="entry name" value="Peptidase_S9"/>
    <property type="match status" value="1"/>
</dbReference>
<dbReference type="GO" id="GO:0006508">
    <property type="term" value="P:proteolysis"/>
    <property type="evidence" value="ECO:0007669"/>
    <property type="project" value="InterPro"/>
</dbReference>
<organism evidence="5 6">
    <name type="scientific">Duganella margarita</name>
    <dbReference type="NCBI Taxonomy" id="2692170"/>
    <lineage>
        <taxon>Bacteria</taxon>
        <taxon>Pseudomonadati</taxon>
        <taxon>Pseudomonadota</taxon>
        <taxon>Betaproteobacteria</taxon>
        <taxon>Burkholderiales</taxon>
        <taxon>Oxalobacteraceae</taxon>
        <taxon>Telluria group</taxon>
        <taxon>Duganella</taxon>
    </lineage>
</organism>
<dbReference type="RefSeq" id="WP_161049011.1">
    <property type="nucleotide sequence ID" value="NZ_WWCR01000002.1"/>
</dbReference>
<comment type="caution">
    <text evidence="5">The sequence shown here is derived from an EMBL/GenBank/DDBJ whole genome shotgun (WGS) entry which is preliminary data.</text>
</comment>
<sequence length="671" mass="74767">MRFHPFLRALAVAGAFLCGHSQAADAAKALPPIADFFTNPEFSDALLSPSGKYLAVRVATKNKRDMLGVVDLATDAVKVVGNFGDADIGTYRWVNDERLVFTAADHDLAEGDMRYAPGLFAVNRDGTKFRQLAQRSWQPFITNGSSTASRDQLPWHTYLLGQRGAQNSDFIYVQDRTYSSSGEFLYTSVLRLNTVTGRTSGSVPRPGDSVSWLLDNDGEPRLTTTREKGGSNSIFYRDPNTNDWRKLTDFERYTGRGGGFRPFAFGKNGTLYVMHTAPGTDTNAVYSYDIASGKLADTPLVNLEGYDFNGQLIFDKDKLLGVRHLTDAWGTTWIDPAMQAMQDKVDKLLPNTNNLLTLPLRPESPWVLVSAYADIWPRRLMLYNSETGKLRLISASFPNIDPNQMGRKELVHYKARDGLSIPAWLTLPKGGGKNLPMVVLVHGGPWVRGGSWEWVPAVQFLASRGYAVLEPEYRGSTGYGGKLFRAGWKQWGLKMQDDVTDGTRWAIEQGYANAKRICIAGPNYGGYATLMGMIKEPDLYKCGVEWAGITDINLLYDGSWNYRSDMSDDYKRYGMPALIGDQEKDAEQFKATSPLLRAAELKQPLLMAYGGADVRVTPAHSIKFSKAVKATNPNVELIEYEDEGHSWKLPQTRVDFWGKVEKFLDKNIGDH</sequence>
<dbReference type="EMBL" id="WWCR01000002">
    <property type="protein sequence ID" value="MYM71258.1"/>
    <property type="molecule type" value="Genomic_DNA"/>
</dbReference>
<dbReference type="Gene3D" id="2.120.10.60">
    <property type="entry name" value="Tricorn protease N-terminal domain"/>
    <property type="match status" value="1"/>
</dbReference>
<protein>
    <submittedName>
        <fullName evidence="5">Prolyl oligopeptidase family serine peptidase</fullName>
    </submittedName>
</protein>
<proteinExistence type="predicted"/>
<dbReference type="GO" id="GO:0004252">
    <property type="term" value="F:serine-type endopeptidase activity"/>
    <property type="evidence" value="ECO:0007669"/>
    <property type="project" value="TreeGrafter"/>
</dbReference>
<dbReference type="InterPro" id="IPR029058">
    <property type="entry name" value="AB_hydrolase_fold"/>
</dbReference>
<dbReference type="PANTHER" id="PTHR42776:SF27">
    <property type="entry name" value="DIPEPTIDYL PEPTIDASE FAMILY MEMBER 6"/>
    <property type="match status" value="1"/>
</dbReference>
<dbReference type="SUPFAM" id="SSF82171">
    <property type="entry name" value="DPP6 N-terminal domain-like"/>
    <property type="match status" value="1"/>
</dbReference>
<dbReference type="InterPro" id="IPR001375">
    <property type="entry name" value="Peptidase_S9_cat"/>
</dbReference>
<evidence type="ECO:0000313" key="5">
    <source>
        <dbReference type="EMBL" id="MYM71258.1"/>
    </source>
</evidence>
<feature type="region of interest" description="Disordered" evidence="2">
    <location>
        <begin position="198"/>
        <end position="234"/>
    </location>
</feature>
<evidence type="ECO:0000256" key="2">
    <source>
        <dbReference type="SAM" id="MobiDB-lite"/>
    </source>
</evidence>